<name>A0A6N4W9V1_9MYCO</name>
<dbReference type="EMBL" id="AP022620">
    <property type="protein sequence ID" value="BBZ77809.1"/>
    <property type="molecule type" value="Genomic_DNA"/>
</dbReference>
<dbReference type="InterPro" id="IPR052178">
    <property type="entry name" value="Sec_Metab_Biosynth_SDR"/>
</dbReference>
<organism evidence="4 5">
    <name type="scientific">Mycolicibacterium anyangense</name>
    <dbReference type="NCBI Taxonomy" id="1431246"/>
    <lineage>
        <taxon>Bacteria</taxon>
        <taxon>Bacillati</taxon>
        <taxon>Actinomycetota</taxon>
        <taxon>Actinomycetes</taxon>
        <taxon>Mycobacteriales</taxon>
        <taxon>Mycobacteriaceae</taxon>
        <taxon>Mycolicibacterium</taxon>
    </lineage>
</organism>
<dbReference type="PANTHER" id="PTHR43618:SF12">
    <property type="entry name" value="OXIDOREDUCTASE, SHORT-CHAIN DEHYDROGENASE_REDUCTASE FAMILY (AFU_ORTHOLOGUE AFUA_1G14540)"/>
    <property type="match status" value="1"/>
</dbReference>
<proteinExistence type="inferred from homology"/>
<evidence type="ECO:0000313" key="4">
    <source>
        <dbReference type="EMBL" id="BBZ77809.1"/>
    </source>
</evidence>
<protein>
    <submittedName>
        <fullName evidence="4">3-oxoacyl-ACP reductase</fullName>
    </submittedName>
</protein>
<reference evidence="4 5" key="1">
    <citation type="journal article" date="2019" name="Emerg. Microbes Infect.">
        <title>Comprehensive subspecies identification of 175 nontuberculous mycobacteria species based on 7547 genomic profiles.</title>
        <authorList>
            <person name="Matsumoto Y."/>
            <person name="Kinjo T."/>
            <person name="Motooka D."/>
            <person name="Nabeya D."/>
            <person name="Jung N."/>
            <person name="Uechi K."/>
            <person name="Horii T."/>
            <person name="Iida T."/>
            <person name="Fujita J."/>
            <person name="Nakamura S."/>
        </authorList>
    </citation>
    <scope>NUCLEOTIDE SEQUENCE [LARGE SCALE GENOMIC DNA]</scope>
    <source>
        <strain evidence="4 5">JCM 30275</strain>
    </source>
</reference>
<dbReference type="SUPFAM" id="SSF51735">
    <property type="entry name" value="NAD(P)-binding Rossmann-fold domains"/>
    <property type="match status" value="1"/>
</dbReference>
<dbReference type="PRINTS" id="PR00080">
    <property type="entry name" value="SDRFAMILY"/>
</dbReference>
<comment type="similarity">
    <text evidence="1">Belongs to the short-chain dehydrogenases/reductases (SDR) family.</text>
</comment>
<keyword evidence="5" id="KW-1185">Reference proteome</keyword>
<evidence type="ECO:0000256" key="1">
    <source>
        <dbReference type="ARBA" id="ARBA00006484"/>
    </source>
</evidence>
<dbReference type="RefSeq" id="WP_163805071.1">
    <property type="nucleotide sequence ID" value="NZ_AP022620.1"/>
</dbReference>
<dbReference type="InterPro" id="IPR020904">
    <property type="entry name" value="Sc_DH/Rdtase_CS"/>
</dbReference>
<evidence type="ECO:0000256" key="3">
    <source>
        <dbReference type="ARBA" id="ARBA00023002"/>
    </source>
</evidence>
<dbReference type="InterPro" id="IPR002347">
    <property type="entry name" value="SDR_fam"/>
</dbReference>
<dbReference type="Gene3D" id="3.40.50.720">
    <property type="entry name" value="NAD(P)-binding Rossmann-like Domain"/>
    <property type="match status" value="1"/>
</dbReference>
<dbReference type="PANTHER" id="PTHR43618">
    <property type="entry name" value="7-ALPHA-HYDROXYSTEROID DEHYDROGENASE"/>
    <property type="match status" value="1"/>
</dbReference>
<dbReference type="InterPro" id="IPR036291">
    <property type="entry name" value="NAD(P)-bd_dom_sf"/>
</dbReference>
<evidence type="ECO:0000313" key="5">
    <source>
        <dbReference type="Proteomes" id="UP000467249"/>
    </source>
</evidence>
<keyword evidence="3" id="KW-0560">Oxidoreductase</keyword>
<dbReference type="PRINTS" id="PR00081">
    <property type="entry name" value="GDHRDH"/>
</dbReference>
<dbReference type="GO" id="GO:0016491">
    <property type="term" value="F:oxidoreductase activity"/>
    <property type="evidence" value="ECO:0007669"/>
    <property type="project" value="UniProtKB-KW"/>
</dbReference>
<keyword evidence="2" id="KW-0521">NADP</keyword>
<dbReference type="PROSITE" id="PS00061">
    <property type="entry name" value="ADH_SHORT"/>
    <property type="match status" value="1"/>
</dbReference>
<dbReference type="Pfam" id="PF13561">
    <property type="entry name" value="adh_short_C2"/>
    <property type="match status" value="1"/>
</dbReference>
<dbReference type="FunFam" id="3.40.50.720:FF:000084">
    <property type="entry name" value="Short-chain dehydrogenase reductase"/>
    <property type="match status" value="1"/>
</dbReference>
<accession>A0A6N4W9V1</accession>
<dbReference type="AlphaFoldDB" id="A0A6N4W9V1"/>
<dbReference type="KEGG" id="many:MANY_31460"/>
<sequence>MGSPTHTADLERLFGLSGKTALVTGGTRGIGMMIARGLLQGGARVIVSSRKADAVAQAVQALSEFGAVRGIPADLSRQEECARLAAEVTADTDALHILVNNAGATWGEQLASFPASAWDKVLDLNLKSPFWMVQALLPALRAAGTQDDPARVINVGSIDGIHVPALPVYSYSASKAALHQLTRVLAKELGPQHITVNAVAPGPFPSKMMAATLDAFGDAIAASAPLRRIGRDDDMAGVAIFLASRAGSYVNGAIIPVDGGIATTASGSGSSR</sequence>
<evidence type="ECO:0000256" key="2">
    <source>
        <dbReference type="ARBA" id="ARBA00022857"/>
    </source>
</evidence>
<dbReference type="Proteomes" id="UP000467249">
    <property type="component" value="Chromosome"/>
</dbReference>
<gene>
    <name evidence="4" type="ORF">MANY_31460</name>
</gene>